<dbReference type="Proteomes" id="UP000541444">
    <property type="component" value="Unassembled WGS sequence"/>
</dbReference>
<dbReference type="PANTHER" id="PTHR46328">
    <property type="entry name" value="FAR-RED IMPAIRED RESPONSIVE (FAR1) FAMILY PROTEIN-RELATED"/>
    <property type="match status" value="1"/>
</dbReference>
<dbReference type="AlphaFoldDB" id="A0A7J7MZH3"/>
<feature type="region of interest" description="Disordered" evidence="1">
    <location>
        <begin position="311"/>
        <end position="330"/>
    </location>
</feature>
<sequence>MDMHDSKKRICKIMMSWRLAQKAGLEACLNESGIRVTVDLLEDVRKRFLNDWCKRIGSSICVVNVETFCVIMRKYARAQKVDEVIYSLINRGETDEAYRVFRRMIKVFDPDVDTYTVMVNMFRENDKLEMAMKCSGATSSTSKEGDIRINSGTKDLQVKPSERWWGYGADREMKFMDFEAYINDDEKIIDDTFTMGVDTDLESKMIDRSFATDMDSKIIERSLGLELFGHEDIATDQFSDEGGELAIHDQVYENDRPYIGMEFESEQAAMIYYDAYAKRTGFILRVGNCHRSGRDGPVISRRFLCNKEGFRQPNNKAKHSETRKPRETTREGCKAMIMVRKDKSGRWVITKLEINHSHPLGLPATKSRRGSVQARPQVSQFLEFFCSKWLCRLLHLYINGIIFLFYNQLMHHW</sequence>
<dbReference type="EMBL" id="JACGCM010001166">
    <property type="protein sequence ID" value="KAF6160214.1"/>
    <property type="molecule type" value="Genomic_DNA"/>
</dbReference>
<feature type="domain" description="FAR1" evidence="2">
    <location>
        <begin position="272"/>
        <end position="360"/>
    </location>
</feature>
<name>A0A7J7MZH3_9MAGN</name>
<evidence type="ECO:0000256" key="1">
    <source>
        <dbReference type="SAM" id="MobiDB-lite"/>
    </source>
</evidence>
<dbReference type="OrthoDB" id="1886686at2759"/>
<dbReference type="InterPro" id="IPR011990">
    <property type="entry name" value="TPR-like_helical_dom_sf"/>
</dbReference>
<dbReference type="Pfam" id="PF03101">
    <property type="entry name" value="FAR1"/>
    <property type="match status" value="1"/>
</dbReference>
<evidence type="ECO:0000259" key="2">
    <source>
        <dbReference type="Pfam" id="PF03101"/>
    </source>
</evidence>
<gene>
    <name evidence="3" type="ORF">GIB67_016650</name>
</gene>
<reference evidence="3 4" key="1">
    <citation type="journal article" date="2020" name="IScience">
        <title>Genome Sequencing of the Endangered Kingdonia uniflora (Circaeasteraceae, Ranunculales) Reveals Potential Mechanisms of Evolutionary Specialization.</title>
        <authorList>
            <person name="Sun Y."/>
            <person name="Deng T."/>
            <person name="Zhang A."/>
            <person name="Moore M.J."/>
            <person name="Landis J.B."/>
            <person name="Lin N."/>
            <person name="Zhang H."/>
            <person name="Zhang X."/>
            <person name="Huang J."/>
            <person name="Zhang X."/>
            <person name="Sun H."/>
            <person name="Wang H."/>
        </authorList>
    </citation>
    <scope>NUCLEOTIDE SEQUENCE [LARGE SCALE GENOMIC DNA]</scope>
    <source>
        <strain evidence="3">TB1705</strain>
        <tissue evidence="3">Leaf</tissue>
    </source>
</reference>
<keyword evidence="4" id="KW-1185">Reference proteome</keyword>
<protein>
    <recommendedName>
        <fullName evidence="2">FAR1 domain-containing protein</fullName>
    </recommendedName>
</protein>
<proteinExistence type="predicted"/>
<evidence type="ECO:0000313" key="3">
    <source>
        <dbReference type="EMBL" id="KAF6160214.1"/>
    </source>
</evidence>
<feature type="compositionally biased region" description="Basic and acidic residues" evidence="1">
    <location>
        <begin position="318"/>
        <end position="330"/>
    </location>
</feature>
<organism evidence="3 4">
    <name type="scientific">Kingdonia uniflora</name>
    <dbReference type="NCBI Taxonomy" id="39325"/>
    <lineage>
        <taxon>Eukaryota</taxon>
        <taxon>Viridiplantae</taxon>
        <taxon>Streptophyta</taxon>
        <taxon>Embryophyta</taxon>
        <taxon>Tracheophyta</taxon>
        <taxon>Spermatophyta</taxon>
        <taxon>Magnoliopsida</taxon>
        <taxon>Ranunculales</taxon>
        <taxon>Circaeasteraceae</taxon>
        <taxon>Kingdonia</taxon>
    </lineage>
</organism>
<dbReference type="PANTHER" id="PTHR46328:SF31">
    <property type="entry name" value="PROTEIN FAR1-RELATED SEQUENCE 5-LIKE"/>
    <property type="match status" value="1"/>
</dbReference>
<evidence type="ECO:0000313" key="4">
    <source>
        <dbReference type="Proteomes" id="UP000541444"/>
    </source>
</evidence>
<dbReference type="Gene3D" id="1.25.40.10">
    <property type="entry name" value="Tetratricopeptide repeat domain"/>
    <property type="match status" value="1"/>
</dbReference>
<comment type="caution">
    <text evidence="3">The sequence shown here is derived from an EMBL/GenBank/DDBJ whole genome shotgun (WGS) entry which is preliminary data.</text>
</comment>
<dbReference type="InterPro" id="IPR004330">
    <property type="entry name" value="FAR1_DNA_bnd_dom"/>
</dbReference>
<accession>A0A7J7MZH3</accession>